<dbReference type="Pfam" id="PF02464">
    <property type="entry name" value="CinA"/>
    <property type="match status" value="1"/>
</dbReference>
<proteinExistence type="predicted"/>
<evidence type="ECO:0000313" key="4">
    <source>
        <dbReference type="EMBL" id="RHA81662.1"/>
    </source>
</evidence>
<protein>
    <submittedName>
        <fullName evidence="4">CinA family protein</fullName>
    </submittedName>
</protein>
<dbReference type="GeneID" id="66467024"/>
<dbReference type="InterPro" id="IPR036653">
    <property type="entry name" value="CinA-like_C"/>
</dbReference>
<dbReference type="Proteomes" id="UP000284598">
    <property type="component" value="Unassembled WGS sequence"/>
</dbReference>
<sequence length="156" mass="16678">MNKAEQLVKLLIEKKYTVSFAESCTGGKMAARIVDVPDASKVLNASIVTYANEAKMKYANVSKDTLKQYGAVSENTAREMAEGVAKANNADVAAGISGIAGPTGGTEDKPVGMVCFGFYIDGKVFSDTKHFGNIGRNNVRDESVEYVLDVLIKELS</sequence>
<dbReference type="Gene3D" id="3.90.950.20">
    <property type="entry name" value="CinA-like"/>
    <property type="match status" value="1"/>
</dbReference>
<gene>
    <name evidence="6" type="ORF">DW018_07200</name>
    <name evidence="5" type="ORF">DW652_05860</name>
    <name evidence="4" type="ORF">DW918_01620</name>
    <name evidence="3" type="ORF">DW929_05000</name>
    <name evidence="2" type="ORF">DW944_01045</name>
</gene>
<dbReference type="NCBIfam" id="TIGR00199">
    <property type="entry name" value="PncC_domain"/>
    <property type="match status" value="1"/>
</dbReference>
<comment type="caution">
    <text evidence="4">The sequence shown here is derived from an EMBL/GenBank/DDBJ whole genome shotgun (WGS) entry which is preliminary data.</text>
</comment>
<dbReference type="RefSeq" id="WP_005358954.1">
    <property type="nucleotide sequence ID" value="NZ_CABJDQ010000005.1"/>
</dbReference>
<evidence type="ECO:0000313" key="8">
    <source>
        <dbReference type="Proteomes" id="UP000284598"/>
    </source>
</evidence>
<keyword evidence="9" id="KW-1185">Reference proteome</keyword>
<dbReference type="EMBL" id="QRHR01000004">
    <property type="protein sequence ID" value="RHF89304.1"/>
    <property type="molecule type" value="Genomic_DNA"/>
</dbReference>
<dbReference type="Proteomes" id="UP000285740">
    <property type="component" value="Unassembled WGS sequence"/>
</dbReference>
<evidence type="ECO:0000313" key="9">
    <source>
        <dbReference type="Proteomes" id="UP000284779"/>
    </source>
</evidence>
<dbReference type="Proteomes" id="UP000284779">
    <property type="component" value="Unassembled WGS sequence"/>
</dbReference>
<evidence type="ECO:0000313" key="7">
    <source>
        <dbReference type="Proteomes" id="UP000283314"/>
    </source>
</evidence>
<feature type="domain" description="CinA C-terminal" evidence="1">
    <location>
        <begin position="4"/>
        <end position="154"/>
    </location>
</feature>
<evidence type="ECO:0000313" key="10">
    <source>
        <dbReference type="Proteomes" id="UP000285740"/>
    </source>
</evidence>
<dbReference type="InterPro" id="IPR008136">
    <property type="entry name" value="CinA_C"/>
</dbReference>
<evidence type="ECO:0000313" key="11">
    <source>
        <dbReference type="Proteomes" id="UP000286186"/>
    </source>
</evidence>
<dbReference type="Proteomes" id="UP000283314">
    <property type="component" value="Unassembled WGS sequence"/>
</dbReference>
<dbReference type="EMBL" id="QSFV01000003">
    <property type="protein sequence ID" value="RHA81662.1"/>
    <property type="molecule type" value="Genomic_DNA"/>
</dbReference>
<dbReference type="EMBL" id="QSFD01000001">
    <property type="protein sequence ID" value="RHA20786.1"/>
    <property type="molecule type" value="Genomic_DNA"/>
</dbReference>
<dbReference type="EMBL" id="QROT01000005">
    <property type="protein sequence ID" value="RHL45128.1"/>
    <property type="molecule type" value="Genomic_DNA"/>
</dbReference>
<evidence type="ECO:0000313" key="5">
    <source>
        <dbReference type="EMBL" id="RHF89304.1"/>
    </source>
</evidence>
<dbReference type="SUPFAM" id="SSF142433">
    <property type="entry name" value="CinA-like"/>
    <property type="match status" value="1"/>
</dbReference>
<evidence type="ECO:0000313" key="3">
    <source>
        <dbReference type="EMBL" id="RHA55688.1"/>
    </source>
</evidence>
<accession>A0A413T9L0</accession>
<dbReference type="AlphaFoldDB" id="A0A413T9L0"/>
<organism evidence="4 10">
    <name type="scientific">Eubacterium ventriosum</name>
    <dbReference type="NCBI Taxonomy" id="39496"/>
    <lineage>
        <taxon>Bacteria</taxon>
        <taxon>Bacillati</taxon>
        <taxon>Bacillota</taxon>
        <taxon>Clostridia</taxon>
        <taxon>Eubacteriales</taxon>
        <taxon>Eubacteriaceae</taxon>
        <taxon>Eubacterium</taxon>
    </lineage>
</organism>
<name>A0A413T9L0_9FIRM</name>
<reference evidence="7 8" key="1">
    <citation type="submission" date="2018-08" db="EMBL/GenBank/DDBJ databases">
        <title>A genome reference for cultivated species of the human gut microbiota.</title>
        <authorList>
            <person name="Zou Y."/>
            <person name="Xue W."/>
            <person name="Luo G."/>
        </authorList>
    </citation>
    <scope>NUCLEOTIDE SEQUENCE [LARGE SCALE GENOMIC DNA]</scope>
    <source>
        <strain evidence="6 7">AF37-4</strain>
        <strain evidence="5 11">AM23-22</strain>
        <strain evidence="4 10">AM42-30</strain>
        <strain evidence="3 8">AM43-2</strain>
        <strain evidence="2 9">AM44-11BH</strain>
    </source>
</reference>
<dbReference type="Proteomes" id="UP000286186">
    <property type="component" value="Unassembled WGS sequence"/>
</dbReference>
<dbReference type="EMBL" id="QSFO01000004">
    <property type="protein sequence ID" value="RHA55688.1"/>
    <property type="molecule type" value="Genomic_DNA"/>
</dbReference>
<evidence type="ECO:0000259" key="1">
    <source>
        <dbReference type="Pfam" id="PF02464"/>
    </source>
</evidence>
<evidence type="ECO:0000313" key="6">
    <source>
        <dbReference type="EMBL" id="RHL45128.1"/>
    </source>
</evidence>
<evidence type="ECO:0000313" key="2">
    <source>
        <dbReference type="EMBL" id="RHA20786.1"/>
    </source>
</evidence>